<comment type="caution">
    <text evidence="2">The sequence shown here is derived from an EMBL/GenBank/DDBJ whole genome shotgun (WGS) entry which is preliminary data.</text>
</comment>
<sequence length="257" mass="28330">MRTTSKQKGGTMKSFYLTDAGKVRDHNEDSVIIVKNKNNECLMAIADGMGGHSAGEVASSIAIGYLGKHFQETFLNLSKVDAVEWIRNSTNEINSLIFQHEKTHPESKGMGTTLVLAIITEDYILFGNVGDSSGYVMKDNKLHKVTYDHTLVNLLVSAGELTKEEAKEHPKKNVLMKALGANDPVEIDVFDCDMEIDEILLCSDGLTNMLENDQIERVLLGDSGPKEKVEKLIIKANNRGGTDNISIAYLVREEGEL</sequence>
<dbReference type="PANTHER" id="PTHR13832:SF860">
    <property type="entry name" value="PROTEIN PHOSPHATASE PHPP"/>
    <property type="match status" value="1"/>
</dbReference>
<dbReference type="Gene3D" id="3.60.40.10">
    <property type="entry name" value="PPM-type phosphatase domain"/>
    <property type="match status" value="1"/>
</dbReference>
<dbReference type="InterPro" id="IPR001932">
    <property type="entry name" value="PPM-type_phosphatase-like_dom"/>
</dbReference>
<dbReference type="AlphaFoldDB" id="K1RR16"/>
<dbReference type="Pfam" id="PF13672">
    <property type="entry name" value="PP2C_2"/>
    <property type="match status" value="1"/>
</dbReference>
<feature type="domain" description="PPM-type phosphatase" evidence="1">
    <location>
        <begin position="14"/>
        <end position="252"/>
    </location>
</feature>
<dbReference type="PROSITE" id="PS51746">
    <property type="entry name" value="PPM_2"/>
    <property type="match status" value="1"/>
</dbReference>
<dbReference type="InterPro" id="IPR036457">
    <property type="entry name" value="PPM-type-like_dom_sf"/>
</dbReference>
<dbReference type="SMART" id="SM00331">
    <property type="entry name" value="PP2C_SIG"/>
    <property type="match status" value="1"/>
</dbReference>
<dbReference type="PANTHER" id="PTHR13832">
    <property type="entry name" value="PROTEIN PHOSPHATASE 2C"/>
    <property type="match status" value="1"/>
</dbReference>
<dbReference type="SMART" id="SM00332">
    <property type="entry name" value="PP2Cc"/>
    <property type="match status" value="1"/>
</dbReference>
<reference evidence="2" key="1">
    <citation type="journal article" date="2013" name="Environ. Microbiol.">
        <title>Microbiota from the distal guts of lean and obese adolescents exhibit partial functional redundancy besides clear differences in community structure.</title>
        <authorList>
            <person name="Ferrer M."/>
            <person name="Ruiz A."/>
            <person name="Lanza F."/>
            <person name="Haange S.B."/>
            <person name="Oberbach A."/>
            <person name="Till H."/>
            <person name="Bargiela R."/>
            <person name="Campoy C."/>
            <person name="Segura M.T."/>
            <person name="Richter M."/>
            <person name="von Bergen M."/>
            <person name="Seifert J."/>
            <person name="Suarez A."/>
        </authorList>
    </citation>
    <scope>NUCLEOTIDE SEQUENCE</scope>
</reference>
<evidence type="ECO:0000259" key="1">
    <source>
        <dbReference type="PROSITE" id="PS51746"/>
    </source>
</evidence>
<dbReference type="GO" id="GO:0004722">
    <property type="term" value="F:protein serine/threonine phosphatase activity"/>
    <property type="evidence" value="ECO:0007669"/>
    <property type="project" value="InterPro"/>
</dbReference>
<gene>
    <name evidence="2" type="ORF">OBE_16521</name>
</gene>
<accession>K1RR16</accession>
<dbReference type="CDD" id="cd00143">
    <property type="entry name" value="PP2Cc"/>
    <property type="match status" value="1"/>
</dbReference>
<dbReference type="NCBIfam" id="NF033484">
    <property type="entry name" value="Stp1_PP2C_phos"/>
    <property type="match status" value="1"/>
</dbReference>
<dbReference type="EMBL" id="AJWZ01011232">
    <property type="protein sequence ID" value="EKC45989.1"/>
    <property type="molecule type" value="Genomic_DNA"/>
</dbReference>
<dbReference type="SUPFAM" id="SSF81606">
    <property type="entry name" value="PP2C-like"/>
    <property type="match status" value="1"/>
</dbReference>
<evidence type="ECO:0000313" key="2">
    <source>
        <dbReference type="EMBL" id="EKC45989.1"/>
    </source>
</evidence>
<protein>
    <submittedName>
        <fullName evidence="2">Protein serine/threonine phosphatase</fullName>
    </submittedName>
</protein>
<proteinExistence type="predicted"/>
<dbReference type="InterPro" id="IPR015655">
    <property type="entry name" value="PP2C"/>
</dbReference>
<name>K1RR16_9ZZZZ</name>
<organism evidence="2">
    <name type="scientific">human gut metagenome</name>
    <dbReference type="NCBI Taxonomy" id="408170"/>
    <lineage>
        <taxon>unclassified sequences</taxon>
        <taxon>metagenomes</taxon>
        <taxon>organismal metagenomes</taxon>
    </lineage>
</organism>